<keyword evidence="2" id="KW-0732">Signal</keyword>
<proteinExistence type="predicted"/>
<keyword evidence="4" id="KW-1185">Reference proteome</keyword>
<protein>
    <submittedName>
        <fullName evidence="3">HupE/UreJ protein</fullName>
    </submittedName>
</protein>
<dbReference type="RefSeq" id="WP_132247304.1">
    <property type="nucleotide sequence ID" value="NZ_SLZU01000015.1"/>
</dbReference>
<feature type="chain" id="PRO_5021005147" evidence="2">
    <location>
        <begin position="26"/>
        <end position="439"/>
    </location>
</feature>
<feature type="transmembrane region" description="Helical" evidence="1">
    <location>
        <begin position="416"/>
        <end position="434"/>
    </location>
</feature>
<comment type="caution">
    <text evidence="3">The sequence shown here is derived from an EMBL/GenBank/DDBJ whole genome shotgun (WGS) entry which is preliminary data.</text>
</comment>
<dbReference type="AlphaFoldDB" id="A0A4R3J4N6"/>
<feature type="transmembrane region" description="Helical" evidence="1">
    <location>
        <begin position="258"/>
        <end position="275"/>
    </location>
</feature>
<feature type="transmembrane region" description="Helical" evidence="1">
    <location>
        <begin position="204"/>
        <end position="222"/>
    </location>
</feature>
<keyword evidence="1" id="KW-0472">Membrane</keyword>
<sequence>MPKLFFRVHLLAIVAWFFAFVAAQAHEVRPAIGDLVTRDGTLELSLTLNAEALVAGVNLDGVIDTDQLDASDAVDALRALAPEDLSERIRAVLPEVVNALDIRTGDVRLDPQATEIEVAPIGNTDLPRDTRILLRAALPPGAQTVAMSWPAEYGTLVLRQQGVEDPYTEYLSGGQGSGPITISGGDERSGPATFLGYVPVGFDHILPLGLDHILFVLGLFFLSPRLRVLVWQISAFTLAHTLTLAFGALGVVTVPPAIVEPLIAASIAYVAFENIRSPEMTRWRPLLIFGFGLLHGLGFASVLGEFGLPQDRFLWALVGFNIGVELGQLTVIGAMFLLVWMALRVDEGRARVEIGQGVYAVLILLFLGIAYAVGQPGWAAGLEVDPIVFLAPLAVLSALCLASVTLVDDLDAYRRYVEIPASAVIGLIGIYWVVERVFL</sequence>
<keyword evidence="1" id="KW-0812">Transmembrane</keyword>
<dbReference type="Proteomes" id="UP000295696">
    <property type="component" value="Unassembled WGS sequence"/>
</dbReference>
<dbReference type="InterPro" id="IPR032809">
    <property type="entry name" value="Put_HupE_UreJ"/>
</dbReference>
<name>A0A4R3J4N6_9RHOB</name>
<keyword evidence="1" id="KW-1133">Transmembrane helix</keyword>
<dbReference type="EMBL" id="SLZU01000015">
    <property type="protein sequence ID" value="TCS60225.1"/>
    <property type="molecule type" value="Genomic_DNA"/>
</dbReference>
<feature type="transmembrane region" description="Helical" evidence="1">
    <location>
        <begin position="287"/>
        <end position="308"/>
    </location>
</feature>
<reference evidence="3 4" key="1">
    <citation type="submission" date="2019-03" db="EMBL/GenBank/DDBJ databases">
        <title>Genomic Encyclopedia of Type Strains, Phase IV (KMG-IV): sequencing the most valuable type-strain genomes for metagenomic binning, comparative biology and taxonomic classification.</title>
        <authorList>
            <person name="Goeker M."/>
        </authorList>
    </citation>
    <scope>NUCLEOTIDE SEQUENCE [LARGE SCALE GENOMIC DNA]</scope>
    <source>
        <strain evidence="3 4">DSM 104836</strain>
    </source>
</reference>
<feature type="transmembrane region" description="Helical" evidence="1">
    <location>
        <begin position="229"/>
        <end position="252"/>
    </location>
</feature>
<evidence type="ECO:0000256" key="2">
    <source>
        <dbReference type="SAM" id="SignalP"/>
    </source>
</evidence>
<dbReference type="Pfam" id="PF13795">
    <property type="entry name" value="HupE_UreJ_2"/>
    <property type="match status" value="1"/>
</dbReference>
<feature type="signal peptide" evidence="2">
    <location>
        <begin position="1"/>
        <end position="25"/>
    </location>
</feature>
<organism evidence="3 4">
    <name type="scientific">Primorskyibacter sedentarius</name>
    <dbReference type="NCBI Taxonomy" id="745311"/>
    <lineage>
        <taxon>Bacteria</taxon>
        <taxon>Pseudomonadati</taxon>
        <taxon>Pseudomonadota</taxon>
        <taxon>Alphaproteobacteria</taxon>
        <taxon>Rhodobacterales</taxon>
        <taxon>Roseobacteraceae</taxon>
        <taxon>Primorskyibacter</taxon>
    </lineage>
</organism>
<gene>
    <name evidence="3" type="ORF">EDD52_11544</name>
</gene>
<accession>A0A4R3J4N6</accession>
<evidence type="ECO:0000256" key="1">
    <source>
        <dbReference type="SAM" id="Phobius"/>
    </source>
</evidence>
<evidence type="ECO:0000313" key="3">
    <source>
        <dbReference type="EMBL" id="TCS60225.1"/>
    </source>
</evidence>
<dbReference type="OrthoDB" id="9808870at2"/>
<evidence type="ECO:0000313" key="4">
    <source>
        <dbReference type="Proteomes" id="UP000295696"/>
    </source>
</evidence>
<feature type="transmembrane region" description="Helical" evidence="1">
    <location>
        <begin position="314"/>
        <end position="342"/>
    </location>
</feature>
<feature type="transmembrane region" description="Helical" evidence="1">
    <location>
        <begin position="386"/>
        <end position="407"/>
    </location>
</feature>
<feature type="transmembrane region" description="Helical" evidence="1">
    <location>
        <begin position="354"/>
        <end position="374"/>
    </location>
</feature>